<dbReference type="VEuPathDB" id="VectorBase:AALB006609"/>
<sequence>MLAATGNESGANSGAAQRGEFRRSSSPCATIVHLARNTSTGGTTATATIATTATATATIDLVGGHKTGATSASPTGTSTVAVRVPNVYDICHPLVMESPAGRPESIGTRLHTTLRRPVT</sequence>
<evidence type="ECO:0000313" key="3">
    <source>
        <dbReference type="Proteomes" id="UP000069272"/>
    </source>
</evidence>
<reference evidence="2" key="2">
    <citation type="submission" date="2022-08" db="UniProtKB">
        <authorList>
            <consortium name="EnsemblMetazoa"/>
        </authorList>
    </citation>
    <scope>IDENTIFICATION</scope>
    <source>
        <strain evidence="2">STECLA/ALBI9_A</strain>
    </source>
</reference>
<accession>A0A182FJB4</accession>
<dbReference type="Proteomes" id="UP000069272">
    <property type="component" value="Chromosome X"/>
</dbReference>
<reference evidence="2 3" key="1">
    <citation type="journal article" date="2017" name="G3 (Bethesda)">
        <title>The Physical Genome Mapping of Anopheles albimanus Corrected Scaffold Misassemblies and Identified Interarm Rearrangements in Genus Anopheles.</title>
        <authorList>
            <person name="Artemov G.N."/>
            <person name="Peery A.N."/>
            <person name="Jiang X."/>
            <person name="Tu Z."/>
            <person name="Stegniy V.N."/>
            <person name="Sharakhova M.V."/>
            <person name="Sharakhov I.V."/>
        </authorList>
    </citation>
    <scope>NUCLEOTIDE SEQUENCE [LARGE SCALE GENOMIC DNA]</scope>
    <source>
        <strain evidence="2 3">ALBI9_A</strain>
    </source>
</reference>
<feature type="region of interest" description="Disordered" evidence="1">
    <location>
        <begin position="1"/>
        <end position="27"/>
    </location>
</feature>
<organism evidence="2 3">
    <name type="scientific">Anopheles albimanus</name>
    <name type="common">New world malaria mosquito</name>
    <dbReference type="NCBI Taxonomy" id="7167"/>
    <lineage>
        <taxon>Eukaryota</taxon>
        <taxon>Metazoa</taxon>
        <taxon>Ecdysozoa</taxon>
        <taxon>Arthropoda</taxon>
        <taxon>Hexapoda</taxon>
        <taxon>Insecta</taxon>
        <taxon>Pterygota</taxon>
        <taxon>Neoptera</taxon>
        <taxon>Endopterygota</taxon>
        <taxon>Diptera</taxon>
        <taxon>Nematocera</taxon>
        <taxon>Culicoidea</taxon>
        <taxon>Culicidae</taxon>
        <taxon>Anophelinae</taxon>
        <taxon>Anopheles</taxon>
    </lineage>
</organism>
<dbReference type="EnsemblMetazoa" id="AALB006609-RA">
    <property type="protein sequence ID" value="AALB006609-PA"/>
    <property type="gene ID" value="AALB006609"/>
</dbReference>
<name>A0A182FJB4_ANOAL</name>
<keyword evidence="3" id="KW-1185">Reference proteome</keyword>
<feature type="compositionally biased region" description="Polar residues" evidence="1">
    <location>
        <begin position="1"/>
        <end position="15"/>
    </location>
</feature>
<protein>
    <submittedName>
        <fullName evidence="2">Uncharacterized protein</fullName>
    </submittedName>
</protein>
<evidence type="ECO:0000313" key="2">
    <source>
        <dbReference type="EnsemblMetazoa" id="AALB006609-PA"/>
    </source>
</evidence>
<proteinExistence type="predicted"/>
<dbReference type="AlphaFoldDB" id="A0A182FJB4"/>
<evidence type="ECO:0000256" key="1">
    <source>
        <dbReference type="SAM" id="MobiDB-lite"/>
    </source>
</evidence>